<gene>
    <name evidence="3" type="primary">mobA_1</name>
    <name evidence="3" type="ORF">RUA4292_01607</name>
</gene>
<keyword evidence="3" id="KW-0808">Transferase</keyword>
<accession>A0A0P1F2D3</accession>
<dbReference type="GO" id="GO:0016740">
    <property type="term" value="F:transferase activity"/>
    <property type="evidence" value="ECO:0007669"/>
    <property type="project" value="UniProtKB-KW"/>
</dbReference>
<evidence type="ECO:0000256" key="1">
    <source>
        <dbReference type="SAM" id="MobiDB-lite"/>
    </source>
</evidence>
<dbReference type="OrthoDB" id="7319162at2"/>
<dbReference type="InterPro" id="IPR039459">
    <property type="entry name" value="RepB-like_DNA_primase_dom"/>
</dbReference>
<feature type="domain" description="RepB-like DNA primase" evidence="2">
    <location>
        <begin position="55"/>
        <end position="180"/>
    </location>
</feature>
<evidence type="ECO:0000313" key="3">
    <source>
        <dbReference type="EMBL" id="CUH47437.1"/>
    </source>
</evidence>
<dbReference type="Gene3D" id="3.30.70.1790">
    <property type="entry name" value="RepB DNA-primase, N-terminal domain"/>
    <property type="match status" value="1"/>
</dbReference>
<dbReference type="AlphaFoldDB" id="A0A0P1F2D3"/>
<dbReference type="Proteomes" id="UP000050783">
    <property type="component" value="Unassembled WGS sequence"/>
</dbReference>
<evidence type="ECO:0000259" key="2">
    <source>
        <dbReference type="Pfam" id="PF16793"/>
    </source>
</evidence>
<dbReference type="EMBL" id="CYPU01000024">
    <property type="protein sequence ID" value="CUH47437.1"/>
    <property type="molecule type" value="Genomic_DNA"/>
</dbReference>
<evidence type="ECO:0000313" key="4">
    <source>
        <dbReference type="Proteomes" id="UP000050783"/>
    </source>
</evidence>
<feature type="region of interest" description="Disordered" evidence="1">
    <location>
        <begin position="138"/>
        <end position="171"/>
    </location>
</feature>
<organism evidence="3 4">
    <name type="scientific">Ruegeria atlantica</name>
    <dbReference type="NCBI Taxonomy" id="81569"/>
    <lineage>
        <taxon>Bacteria</taxon>
        <taxon>Pseudomonadati</taxon>
        <taxon>Pseudomonadota</taxon>
        <taxon>Alphaproteobacteria</taxon>
        <taxon>Rhodobacterales</taxon>
        <taxon>Roseobacteraceae</taxon>
        <taxon>Ruegeria</taxon>
    </lineage>
</organism>
<reference evidence="3 4" key="1">
    <citation type="submission" date="2015-09" db="EMBL/GenBank/DDBJ databases">
        <authorList>
            <consortium name="Swine Surveillance"/>
        </authorList>
    </citation>
    <scope>NUCLEOTIDE SEQUENCE [LARGE SCALE GENOMIC DNA]</scope>
    <source>
        <strain evidence="3 4">CECT 4292</strain>
    </source>
</reference>
<dbReference type="GeneID" id="55492849"/>
<protein>
    <submittedName>
        <fullName evidence="3">DNA strand transferase</fullName>
    </submittedName>
</protein>
<dbReference type="Pfam" id="PF16793">
    <property type="entry name" value="RepB_primase"/>
    <property type="match status" value="1"/>
</dbReference>
<dbReference type="RefSeq" id="WP_058277133.1">
    <property type="nucleotide sequence ID" value="NZ_CYPU01000024.1"/>
</dbReference>
<proteinExistence type="predicted"/>
<name>A0A0P1F2D3_9RHOB</name>
<sequence length="292" mass="31897">MAVDWRRWVLRDVIQALPCRRFEIRLITQPTDGTQGRCIKTLILSPDEMISQWKLFGGLSAKRLNVFMRPVGGPMHVLLDLDTPDTLDEVRNLMALDGITPSLVVETSPGHAQAWCSLSGRDHSVEVHRAACKMLAERYGGDPGSAKPSQLGRLPGTRNPKPSRALSEGKPPLVTVKRARFTPSPRLLADAEDRAAQDVQDAPDIAHVRGFATTCDGDSRREVASMLAEALSRHGGDRSGADFEVACVMLRAGEKAKEREARKTGAGVQYVQLAIQRAMTATGIRPMQEAEA</sequence>